<gene>
    <name evidence="1" type="ORF">Mrose_02052</name>
</gene>
<name>A0A399EM75_9DEIN</name>
<evidence type="ECO:0000313" key="2">
    <source>
        <dbReference type="Proteomes" id="UP000265341"/>
    </source>
</evidence>
<evidence type="ECO:0000313" key="1">
    <source>
        <dbReference type="EMBL" id="RIH85824.1"/>
    </source>
</evidence>
<dbReference type="SUPFAM" id="SSF52309">
    <property type="entry name" value="N-(deoxy)ribosyltransferase-like"/>
    <property type="match status" value="1"/>
</dbReference>
<dbReference type="RefSeq" id="WP_119277985.1">
    <property type="nucleotide sequence ID" value="NZ_QWLA01000037.1"/>
</dbReference>
<dbReference type="EMBL" id="QWLA01000037">
    <property type="protein sequence ID" value="RIH85824.1"/>
    <property type="molecule type" value="Genomic_DNA"/>
</dbReference>
<accession>A0A399EM75</accession>
<organism evidence="1 2">
    <name type="scientific">Calidithermus roseus</name>
    <dbReference type="NCBI Taxonomy" id="1644118"/>
    <lineage>
        <taxon>Bacteria</taxon>
        <taxon>Thermotogati</taxon>
        <taxon>Deinococcota</taxon>
        <taxon>Deinococci</taxon>
        <taxon>Thermales</taxon>
        <taxon>Thermaceae</taxon>
        <taxon>Calidithermus</taxon>
    </lineage>
</organism>
<proteinExistence type="predicted"/>
<protein>
    <submittedName>
        <fullName evidence="1">Nucleoside 2-deoxyribosyltransferase</fullName>
    </submittedName>
</protein>
<keyword evidence="1" id="KW-0808">Transferase</keyword>
<dbReference type="GO" id="GO:0016740">
    <property type="term" value="F:transferase activity"/>
    <property type="evidence" value="ECO:0007669"/>
    <property type="project" value="UniProtKB-KW"/>
</dbReference>
<keyword evidence="2" id="KW-1185">Reference proteome</keyword>
<dbReference type="AlphaFoldDB" id="A0A399EM75"/>
<sequence length="348" mass="39011">MDPRLERLRRGQGPLYVATFLFEHTGRYYGSRLERACLQGLREGLEALGLPPEGPLTFLPYRDSNGVVVPRPGESLTQAIYRLDTERVRNSFALLAPLYHTQYDGGISFEVGYAAGIGLPVVVLLSNFFRYKHDRIAEPQRLQPLLELLADEVLCEGDFPFSGLDPDPQAYRELIEAAFERVERRVREAVRELVLHYPGQRAVPDPPVRPGHVFLEFGGGEYEYQMVLAEGAARELEALGWRVEIARRYEADSAEGLRAGAEQDFRNALTSEVVVTFGDGPDMNPESAGLQGYLRALGREVVLYCSSATRLYTGPEYDMRRNLMLTHSADRMVTRLADLTEAVGSPRS</sequence>
<comment type="caution">
    <text evidence="1">The sequence shown here is derived from an EMBL/GenBank/DDBJ whole genome shotgun (WGS) entry which is preliminary data.</text>
</comment>
<dbReference type="Gene3D" id="3.40.50.450">
    <property type="match status" value="1"/>
</dbReference>
<reference evidence="1 2" key="1">
    <citation type="submission" date="2018-08" db="EMBL/GenBank/DDBJ databases">
        <title>Meiothermus roseus NBRC 110900 genome sequencing project.</title>
        <authorList>
            <person name="Da Costa M.S."/>
            <person name="Albuquerque L."/>
            <person name="Raposo P."/>
            <person name="Froufe H.J.C."/>
            <person name="Barroso C.S."/>
            <person name="Egas C."/>
        </authorList>
    </citation>
    <scope>NUCLEOTIDE SEQUENCE [LARGE SCALE GENOMIC DNA]</scope>
    <source>
        <strain evidence="1 2">NBRC 110900</strain>
    </source>
</reference>
<dbReference type="InterPro" id="IPR007710">
    <property type="entry name" value="Nucleoside_deoxyribTrfase"/>
</dbReference>
<dbReference type="Pfam" id="PF05014">
    <property type="entry name" value="Nuc_deoxyrib_tr"/>
    <property type="match status" value="1"/>
</dbReference>
<dbReference type="Proteomes" id="UP000265341">
    <property type="component" value="Unassembled WGS sequence"/>
</dbReference>
<dbReference type="OrthoDB" id="34100at2"/>